<dbReference type="InterPro" id="IPR050738">
    <property type="entry name" value="Sulfatase"/>
</dbReference>
<dbReference type="KEGG" id="plon:Pla110_03400"/>
<accession>A0A518CHD1</accession>
<dbReference type="Gene3D" id="3.40.720.10">
    <property type="entry name" value="Alkaline Phosphatase, subunit A"/>
    <property type="match status" value="1"/>
</dbReference>
<proteinExistence type="inferred from homology"/>
<dbReference type="CDD" id="cd16025">
    <property type="entry name" value="PAS_like"/>
    <property type="match status" value="1"/>
</dbReference>
<dbReference type="EC" id="3.1.6.1" evidence="7"/>
<keyword evidence="3 7" id="KW-0378">Hydrolase</keyword>
<dbReference type="Proteomes" id="UP000317178">
    <property type="component" value="Chromosome"/>
</dbReference>
<gene>
    <name evidence="7" type="primary">atsA_3</name>
    <name evidence="7" type="ORF">Pla110_03400</name>
</gene>
<keyword evidence="4" id="KW-0106">Calcium</keyword>
<dbReference type="RefSeq" id="WP_144992553.1">
    <property type="nucleotide sequence ID" value="NZ_CP036281.1"/>
</dbReference>
<dbReference type="InterPro" id="IPR000917">
    <property type="entry name" value="Sulfatase_N"/>
</dbReference>
<evidence type="ECO:0000256" key="4">
    <source>
        <dbReference type="ARBA" id="ARBA00022837"/>
    </source>
</evidence>
<dbReference type="Gene3D" id="3.30.1120.10">
    <property type="match status" value="1"/>
</dbReference>
<protein>
    <submittedName>
        <fullName evidence="7">Arylsulfatase</fullName>
        <ecNumber evidence="7">3.1.6.1</ecNumber>
    </submittedName>
</protein>
<dbReference type="PANTHER" id="PTHR42693:SF53">
    <property type="entry name" value="ENDO-4-O-SULFATASE"/>
    <property type="match status" value="1"/>
</dbReference>
<evidence type="ECO:0000313" key="7">
    <source>
        <dbReference type="EMBL" id="QDU78636.1"/>
    </source>
</evidence>
<name>A0A518CHD1_9PLAN</name>
<evidence type="ECO:0000313" key="8">
    <source>
        <dbReference type="Proteomes" id="UP000317178"/>
    </source>
</evidence>
<feature type="chain" id="PRO_5022068042" evidence="5">
    <location>
        <begin position="23"/>
        <end position="508"/>
    </location>
</feature>
<dbReference type="AlphaFoldDB" id="A0A518CHD1"/>
<dbReference type="PANTHER" id="PTHR42693">
    <property type="entry name" value="ARYLSULFATASE FAMILY MEMBER"/>
    <property type="match status" value="1"/>
</dbReference>
<dbReference type="InterPro" id="IPR017850">
    <property type="entry name" value="Alkaline_phosphatase_core_sf"/>
</dbReference>
<sequence precursor="true">MLRQTVWLVAFGFFALTSSLLAADQSRPNIILIMADDMGYSDIGCYGGEINTPHLDQLAERGVRWTQFYNNAKCTTTRASLLTGLTPRRNKTLLNPNMVTIAEVLQSAGYRTGLSGKWHLGSKEPHRPSDRGFDHYYGLLDGACNFFDPYYPDPPFKGGRRRVFAEDDEIITEFPEGYYTTNAFTDDAVEFVKESAQQPDPFFLHVCYTAPHYPLHAPEEDVIPYLGKYKQGWEQLRAERYQRQLDMGLLAEPWELPAANREVIPWEEAIDHDWQDRRMAVYAAMIEIMDRGIGRILTTIKEQKIEENTIVMFLSDNGGCAEIPGGEDPTAKPGVIETYTTCGPGWAYASNTPFRRYKQWVHEGGISTPFIVHWPGHIEGGTYNRNVGHIIDLLPTCVELAGTTYPETFRDEKIDPVEGVSLLKAMQSDQPQSELNDRTLYWEWSGSRAIRTGDWKLSWDRGIKEWELYHITKDRTELHDLAAEHPDRVEQMSQDWLAWAKRTHVKSK</sequence>
<feature type="signal peptide" evidence="5">
    <location>
        <begin position="1"/>
        <end position="22"/>
    </location>
</feature>
<dbReference type="GO" id="GO:0046872">
    <property type="term" value="F:metal ion binding"/>
    <property type="evidence" value="ECO:0007669"/>
    <property type="project" value="UniProtKB-KW"/>
</dbReference>
<evidence type="ECO:0000259" key="6">
    <source>
        <dbReference type="Pfam" id="PF00884"/>
    </source>
</evidence>
<evidence type="ECO:0000256" key="1">
    <source>
        <dbReference type="ARBA" id="ARBA00008779"/>
    </source>
</evidence>
<evidence type="ECO:0000256" key="3">
    <source>
        <dbReference type="ARBA" id="ARBA00022801"/>
    </source>
</evidence>
<dbReference type="Pfam" id="PF00884">
    <property type="entry name" value="Sulfatase"/>
    <property type="match status" value="1"/>
</dbReference>
<evidence type="ECO:0000256" key="5">
    <source>
        <dbReference type="SAM" id="SignalP"/>
    </source>
</evidence>
<evidence type="ECO:0000256" key="2">
    <source>
        <dbReference type="ARBA" id="ARBA00022723"/>
    </source>
</evidence>
<dbReference type="SUPFAM" id="SSF53649">
    <property type="entry name" value="Alkaline phosphatase-like"/>
    <property type="match status" value="1"/>
</dbReference>
<keyword evidence="8" id="KW-1185">Reference proteome</keyword>
<dbReference type="InterPro" id="IPR024607">
    <property type="entry name" value="Sulfatase_CS"/>
</dbReference>
<organism evidence="7 8">
    <name type="scientific">Polystyrenella longa</name>
    <dbReference type="NCBI Taxonomy" id="2528007"/>
    <lineage>
        <taxon>Bacteria</taxon>
        <taxon>Pseudomonadati</taxon>
        <taxon>Planctomycetota</taxon>
        <taxon>Planctomycetia</taxon>
        <taxon>Planctomycetales</taxon>
        <taxon>Planctomycetaceae</taxon>
        <taxon>Polystyrenella</taxon>
    </lineage>
</organism>
<keyword evidence="5" id="KW-0732">Signal</keyword>
<dbReference type="OrthoDB" id="9783154at2"/>
<feature type="domain" description="Sulfatase N-terminal" evidence="6">
    <location>
        <begin position="28"/>
        <end position="402"/>
    </location>
</feature>
<dbReference type="EMBL" id="CP036281">
    <property type="protein sequence ID" value="QDU78636.1"/>
    <property type="molecule type" value="Genomic_DNA"/>
</dbReference>
<dbReference type="GO" id="GO:0004065">
    <property type="term" value="F:arylsulfatase activity"/>
    <property type="evidence" value="ECO:0007669"/>
    <property type="project" value="UniProtKB-EC"/>
</dbReference>
<dbReference type="PROSITE" id="PS00149">
    <property type="entry name" value="SULFATASE_2"/>
    <property type="match status" value="1"/>
</dbReference>
<comment type="similarity">
    <text evidence="1">Belongs to the sulfatase family.</text>
</comment>
<keyword evidence="2" id="KW-0479">Metal-binding</keyword>
<reference evidence="7 8" key="1">
    <citation type="submission" date="2019-02" db="EMBL/GenBank/DDBJ databases">
        <title>Deep-cultivation of Planctomycetes and their phenomic and genomic characterization uncovers novel biology.</title>
        <authorList>
            <person name="Wiegand S."/>
            <person name="Jogler M."/>
            <person name="Boedeker C."/>
            <person name="Pinto D."/>
            <person name="Vollmers J."/>
            <person name="Rivas-Marin E."/>
            <person name="Kohn T."/>
            <person name="Peeters S.H."/>
            <person name="Heuer A."/>
            <person name="Rast P."/>
            <person name="Oberbeckmann S."/>
            <person name="Bunk B."/>
            <person name="Jeske O."/>
            <person name="Meyerdierks A."/>
            <person name="Storesund J.E."/>
            <person name="Kallscheuer N."/>
            <person name="Luecker S."/>
            <person name="Lage O.M."/>
            <person name="Pohl T."/>
            <person name="Merkel B.J."/>
            <person name="Hornburger P."/>
            <person name="Mueller R.-W."/>
            <person name="Bruemmer F."/>
            <person name="Labrenz M."/>
            <person name="Spormann A.M."/>
            <person name="Op den Camp H."/>
            <person name="Overmann J."/>
            <person name="Amann R."/>
            <person name="Jetten M.S.M."/>
            <person name="Mascher T."/>
            <person name="Medema M.H."/>
            <person name="Devos D.P."/>
            <person name="Kaster A.-K."/>
            <person name="Ovreas L."/>
            <person name="Rohde M."/>
            <person name="Galperin M.Y."/>
            <person name="Jogler C."/>
        </authorList>
    </citation>
    <scope>NUCLEOTIDE SEQUENCE [LARGE SCALE GENOMIC DNA]</scope>
    <source>
        <strain evidence="7 8">Pla110</strain>
    </source>
</reference>